<dbReference type="AlphaFoldDB" id="A0A316HPX6"/>
<accession>A0A316HPX6</accession>
<evidence type="ECO:0000313" key="1">
    <source>
        <dbReference type="EMBL" id="PWK83288.1"/>
    </source>
</evidence>
<organism evidence="1 2">
    <name type="scientific">Lentzea atacamensis</name>
    <dbReference type="NCBI Taxonomy" id="531938"/>
    <lineage>
        <taxon>Bacteria</taxon>
        <taxon>Bacillati</taxon>
        <taxon>Actinomycetota</taxon>
        <taxon>Actinomycetes</taxon>
        <taxon>Pseudonocardiales</taxon>
        <taxon>Pseudonocardiaceae</taxon>
        <taxon>Lentzea</taxon>
    </lineage>
</organism>
<dbReference type="RefSeq" id="WP_170155178.1">
    <property type="nucleotide sequence ID" value="NZ_QGHB01000011.1"/>
</dbReference>
<sequence length="47" mass="5313">MKVWRGTEFYGELPINERVLAVAESNDLAGQRKAADGRWVSATWTCE</sequence>
<dbReference type="EMBL" id="QGHB01000011">
    <property type="protein sequence ID" value="PWK83288.1"/>
    <property type="molecule type" value="Genomic_DNA"/>
</dbReference>
<gene>
    <name evidence="1" type="ORF">C8D88_111173</name>
</gene>
<proteinExistence type="predicted"/>
<protein>
    <submittedName>
        <fullName evidence="1">Uncharacterized protein</fullName>
    </submittedName>
</protein>
<evidence type="ECO:0000313" key="2">
    <source>
        <dbReference type="Proteomes" id="UP000246005"/>
    </source>
</evidence>
<comment type="caution">
    <text evidence="1">The sequence shown here is derived from an EMBL/GenBank/DDBJ whole genome shotgun (WGS) entry which is preliminary data.</text>
</comment>
<dbReference type="Proteomes" id="UP000246005">
    <property type="component" value="Unassembled WGS sequence"/>
</dbReference>
<reference evidence="1 2" key="1">
    <citation type="submission" date="2018-05" db="EMBL/GenBank/DDBJ databases">
        <title>Genomic Encyclopedia of Type Strains, Phase IV (KMG-IV): sequencing the most valuable type-strain genomes for metagenomic binning, comparative biology and taxonomic classification.</title>
        <authorList>
            <person name="Goeker M."/>
        </authorList>
    </citation>
    <scope>NUCLEOTIDE SEQUENCE [LARGE SCALE GENOMIC DNA]</scope>
    <source>
        <strain evidence="1 2">DSM 45480</strain>
    </source>
</reference>
<name>A0A316HPX6_9PSEU</name>